<feature type="compositionally biased region" description="Basic and acidic residues" evidence="1">
    <location>
        <begin position="336"/>
        <end position="346"/>
    </location>
</feature>
<feature type="compositionally biased region" description="Polar residues" evidence="1">
    <location>
        <begin position="314"/>
        <end position="332"/>
    </location>
</feature>
<reference evidence="2" key="2">
    <citation type="journal article" date="2023" name="IMA Fungus">
        <title>Comparative genomic study of the Penicillium genus elucidates a diverse pangenome and 15 lateral gene transfer events.</title>
        <authorList>
            <person name="Petersen C."/>
            <person name="Sorensen T."/>
            <person name="Nielsen M.R."/>
            <person name="Sondergaard T.E."/>
            <person name="Sorensen J.L."/>
            <person name="Fitzpatrick D.A."/>
            <person name="Frisvad J.C."/>
            <person name="Nielsen K.L."/>
        </authorList>
    </citation>
    <scope>NUCLEOTIDE SEQUENCE</scope>
    <source>
        <strain evidence="2">IBT 34128</strain>
    </source>
</reference>
<dbReference type="AlphaFoldDB" id="A0A9W9EH48"/>
<evidence type="ECO:0000313" key="2">
    <source>
        <dbReference type="EMBL" id="KAJ5081622.1"/>
    </source>
</evidence>
<evidence type="ECO:0000313" key="3">
    <source>
        <dbReference type="Proteomes" id="UP001141434"/>
    </source>
</evidence>
<feature type="compositionally biased region" description="Polar residues" evidence="1">
    <location>
        <begin position="399"/>
        <end position="412"/>
    </location>
</feature>
<organism evidence="2 3">
    <name type="scientific">Penicillium alfredii</name>
    <dbReference type="NCBI Taxonomy" id="1506179"/>
    <lineage>
        <taxon>Eukaryota</taxon>
        <taxon>Fungi</taxon>
        <taxon>Dikarya</taxon>
        <taxon>Ascomycota</taxon>
        <taxon>Pezizomycotina</taxon>
        <taxon>Eurotiomycetes</taxon>
        <taxon>Eurotiomycetidae</taxon>
        <taxon>Eurotiales</taxon>
        <taxon>Aspergillaceae</taxon>
        <taxon>Penicillium</taxon>
    </lineage>
</organism>
<dbReference type="EMBL" id="JAPMSZ010000012">
    <property type="protein sequence ID" value="KAJ5081622.1"/>
    <property type="molecule type" value="Genomic_DNA"/>
</dbReference>
<name>A0A9W9EH48_9EURO</name>
<feature type="compositionally biased region" description="Low complexity" evidence="1">
    <location>
        <begin position="365"/>
        <end position="374"/>
    </location>
</feature>
<comment type="caution">
    <text evidence="2">The sequence shown here is derived from an EMBL/GenBank/DDBJ whole genome shotgun (WGS) entry which is preliminary data.</text>
</comment>
<feature type="region of interest" description="Disordered" evidence="1">
    <location>
        <begin position="1"/>
        <end position="619"/>
    </location>
</feature>
<feature type="compositionally biased region" description="Acidic residues" evidence="1">
    <location>
        <begin position="79"/>
        <end position="88"/>
    </location>
</feature>
<feature type="compositionally biased region" description="Polar residues" evidence="1">
    <location>
        <begin position="57"/>
        <end position="78"/>
    </location>
</feature>
<accession>A0A9W9EH48</accession>
<protein>
    <submittedName>
        <fullName evidence="2">Uncharacterized protein</fullName>
    </submittedName>
</protein>
<sequence length="659" mass="72333">MKRQQPHNLSEIARDQFRTPSRPSPLGPAAFATSKSTSKRRRSPDSAAPTRIHKRSSLPSGSRAQPTLTQIDFVTQPTDSDEDQLDYIDEFKPRGETETQDPAKDDDSDDADYETPRARSARISKFGMNHPARASNEHPKKRRSVGIKGRDSEPRSHGLRKSETPRASIGAKSRRKSLEKSNGKPDKTLTQMDFVRRYITIDDDDDDDVNMGYIQQKPTTDNAHDEERKPMVESKEPPPDLPPLSAKRNPRVFEEELDLSTGEPISQSADTQEGDLGQVRQDAPLSGAPATPQKPRRLEVPSSQSPESPGLAIITSSQFRGVTRSPLKQKSLNLPDHLEKAIKEESPQSEPAAENSHHPEDSLNATTAGSSTASESQNLPQPTSAAKTAVLVPPLRPTPQGSPEANGEPTSDQPKRERTVVYETDAETDYGDFDERSNDGSETPSPGMGQREHDSSPGSPKDDSQELPLPPVQSTTEPDSAPPSNVPMSDASICYQRMHPATQFPHEPIPALNTQKLSELFPHESSTQYPQPEPPRPLPQEPPAASLQTQTQTQTQSQTQNQTQGEKVPTEFVPESSPTRERESSVDVPDASFSRPRVLDSVVQVESSQPVDWGSNRPRGILSRSQLLTSSVMESVPLPNFWTGSQDSVGEPYSLPDAS</sequence>
<feature type="compositionally biased region" description="Basic and acidic residues" evidence="1">
    <location>
        <begin position="222"/>
        <end position="238"/>
    </location>
</feature>
<dbReference type="OrthoDB" id="73788at2759"/>
<feature type="compositionally biased region" description="Basic and acidic residues" evidence="1">
    <location>
        <begin position="89"/>
        <end position="105"/>
    </location>
</feature>
<feature type="region of interest" description="Disordered" evidence="1">
    <location>
        <begin position="639"/>
        <end position="659"/>
    </location>
</feature>
<keyword evidence="3" id="KW-1185">Reference proteome</keyword>
<feature type="compositionally biased region" description="Basic and acidic residues" evidence="1">
    <location>
        <begin position="148"/>
        <end position="164"/>
    </location>
</feature>
<feature type="compositionally biased region" description="Low complexity" evidence="1">
    <location>
        <begin position="548"/>
        <end position="564"/>
    </location>
</feature>
<dbReference type="Proteomes" id="UP001141434">
    <property type="component" value="Unassembled WGS sequence"/>
</dbReference>
<reference evidence="2" key="1">
    <citation type="submission" date="2022-11" db="EMBL/GenBank/DDBJ databases">
        <authorList>
            <person name="Petersen C."/>
        </authorList>
    </citation>
    <scope>NUCLEOTIDE SEQUENCE</scope>
    <source>
        <strain evidence="2">IBT 34128</strain>
    </source>
</reference>
<feature type="compositionally biased region" description="Pro residues" evidence="1">
    <location>
        <begin position="531"/>
        <end position="542"/>
    </location>
</feature>
<gene>
    <name evidence="2" type="ORF">NUU61_009886</name>
</gene>
<feature type="compositionally biased region" description="Basic and acidic residues" evidence="1">
    <location>
        <begin position="450"/>
        <end position="464"/>
    </location>
</feature>
<dbReference type="GeneID" id="81399580"/>
<evidence type="ECO:0000256" key="1">
    <source>
        <dbReference type="SAM" id="MobiDB-lite"/>
    </source>
</evidence>
<dbReference type="RefSeq" id="XP_056506909.1">
    <property type="nucleotide sequence ID" value="XM_056660411.1"/>
</dbReference>
<feature type="compositionally biased region" description="Polar residues" evidence="1">
    <location>
        <begin position="375"/>
        <end position="386"/>
    </location>
</feature>
<feature type="compositionally biased region" description="Basic and acidic residues" evidence="1">
    <location>
        <begin position="176"/>
        <end position="187"/>
    </location>
</feature>
<proteinExistence type="predicted"/>